<comment type="similarity">
    <text evidence="1">Belongs to the short-chain dehydrogenases/reductases (SDR) family.</text>
</comment>
<keyword evidence="3" id="KW-0520">NAD</keyword>
<dbReference type="InterPro" id="IPR036291">
    <property type="entry name" value="NAD(P)-bd_dom_sf"/>
</dbReference>
<name>A0AAW1PJY8_9CHLO</name>
<dbReference type="Proteomes" id="UP001489004">
    <property type="component" value="Unassembled WGS sequence"/>
</dbReference>
<dbReference type="FunFam" id="3.40.50.720:FF:000084">
    <property type="entry name" value="Short-chain dehydrogenase reductase"/>
    <property type="match status" value="1"/>
</dbReference>
<dbReference type="SUPFAM" id="SSF51735">
    <property type="entry name" value="NAD(P)-binding Rossmann-fold domains"/>
    <property type="match status" value="1"/>
</dbReference>
<dbReference type="PRINTS" id="PR00081">
    <property type="entry name" value="GDHRDH"/>
</dbReference>
<dbReference type="GO" id="GO:0016491">
    <property type="term" value="F:oxidoreductase activity"/>
    <property type="evidence" value="ECO:0007669"/>
    <property type="project" value="UniProtKB-KW"/>
</dbReference>
<dbReference type="EMBL" id="JALJOR010000010">
    <property type="protein sequence ID" value="KAK9810183.1"/>
    <property type="molecule type" value="Genomic_DNA"/>
</dbReference>
<gene>
    <name evidence="5" type="ORF">WJX72_006414</name>
</gene>
<dbReference type="Pfam" id="PF13561">
    <property type="entry name" value="adh_short_C2"/>
    <property type="match status" value="1"/>
</dbReference>
<sequence length="294" mass="30510">MQDKVCLVTGGASGLGVAIVTAVVEAGAKVVIADIQMDRALRLADKLGPAARVTECDVREESQIEDAINFTRTTCGGLDCMVNNAGVLGALGPITEMDTAEFDATLQVDLRSVFLGTKHAAKVMKANGTRGTIVNMGSVCSVRCGLDPVAYEVAKVGVKAITEGAACELAPDRIRVNCVAPGAVAGPMVSTLISGDPDGDSAAFLKDFTPGGEPLLPENIASTVLYLASDMSKGVTGHTVIVDNGWLLGIGGRPTPNTSLRMPMLNEAGKLGLNKDQGQFPGFAKAEYYKKPEL</sequence>
<dbReference type="PANTHER" id="PTHR43180">
    <property type="entry name" value="3-OXOACYL-(ACYL-CARRIER-PROTEIN) REDUCTASE (AFU_ORTHOLOGUE AFUA_6G11210)"/>
    <property type="match status" value="1"/>
</dbReference>
<protein>
    <submittedName>
        <fullName evidence="5">Uncharacterized protein</fullName>
    </submittedName>
</protein>
<organism evidence="5 6">
    <name type="scientific">[Myrmecia] bisecta</name>
    <dbReference type="NCBI Taxonomy" id="41462"/>
    <lineage>
        <taxon>Eukaryota</taxon>
        <taxon>Viridiplantae</taxon>
        <taxon>Chlorophyta</taxon>
        <taxon>core chlorophytes</taxon>
        <taxon>Trebouxiophyceae</taxon>
        <taxon>Trebouxiales</taxon>
        <taxon>Trebouxiaceae</taxon>
        <taxon>Myrmecia</taxon>
    </lineage>
</organism>
<dbReference type="Gene3D" id="3.40.50.720">
    <property type="entry name" value="NAD(P)-binding Rossmann-like Domain"/>
    <property type="match status" value="1"/>
</dbReference>
<evidence type="ECO:0000256" key="3">
    <source>
        <dbReference type="ARBA" id="ARBA00023027"/>
    </source>
</evidence>
<evidence type="ECO:0000256" key="1">
    <source>
        <dbReference type="ARBA" id="ARBA00006484"/>
    </source>
</evidence>
<dbReference type="InterPro" id="IPR002347">
    <property type="entry name" value="SDR_fam"/>
</dbReference>
<dbReference type="PANTHER" id="PTHR43180:SF28">
    <property type="entry name" value="NAD(P)-BINDING ROSSMANN-FOLD SUPERFAMILY PROTEIN"/>
    <property type="match status" value="1"/>
</dbReference>
<evidence type="ECO:0000256" key="2">
    <source>
        <dbReference type="ARBA" id="ARBA00023002"/>
    </source>
</evidence>
<keyword evidence="6" id="KW-1185">Reference proteome</keyword>
<comment type="caution">
    <text evidence="5">The sequence shown here is derived from an EMBL/GenBank/DDBJ whole genome shotgun (WGS) entry which is preliminary data.</text>
</comment>
<proteinExistence type="inferred from homology"/>
<keyword evidence="4" id="KW-0443">Lipid metabolism</keyword>
<reference evidence="5 6" key="1">
    <citation type="journal article" date="2024" name="Nat. Commun.">
        <title>Phylogenomics reveals the evolutionary origins of lichenization in chlorophyte algae.</title>
        <authorList>
            <person name="Puginier C."/>
            <person name="Libourel C."/>
            <person name="Otte J."/>
            <person name="Skaloud P."/>
            <person name="Haon M."/>
            <person name="Grisel S."/>
            <person name="Petersen M."/>
            <person name="Berrin J.G."/>
            <person name="Delaux P.M."/>
            <person name="Dal Grande F."/>
            <person name="Keller J."/>
        </authorList>
    </citation>
    <scope>NUCLEOTIDE SEQUENCE [LARGE SCALE GENOMIC DNA]</scope>
    <source>
        <strain evidence="5 6">SAG 2043</strain>
    </source>
</reference>
<dbReference type="AlphaFoldDB" id="A0AAW1PJY8"/>
<accession>A0AAW1PJY8</accession>
<evidence type="ECO:0000313" key="5">
    <source>
        <dbReference type="EMBL" id="KAK9810183.1"/>
    </source>
</evidence>
<dbReference type="PRINTS" id="PR00080">
    <property type="entry name" value="SDRFAMILY"/>
</dbReference>
<evidence type="ECO:0000313" key="6">
    <source>
        <dbReference type="Proteomes" id="UP001489004"/>
    </source>
</evidence>
<evidence type="ECO:0000256" key="4">
    <source>
        <dbReference type="ARBA" id="ARBA00023098"/>
    </source>
</evidence>
<dbReference type="GO" id="GO:0006629">
    <property type="term" value="P:lipid metabolic process"/>
    <property type="evidence" value="ECO:0007669"/>
    <property type="project" value="UniProtKB-KW"/>
</dbReference>
<keyword evidence="2" id="KW-0560">Oxidoreductase</keyword>